<evidence type="ECO:0000313" key="4">
    <source>
        <dbReference type="Proteomes" id="UP000229713"/>
    </source>
</evidence>
<dbReference type="Proteomes" id="UP000229713">
    <property type="component" value="Unassembled WGS sequence"/>
</dbReference>
<organism evidence="3 4">
    <name type="scientific">Raoultella ornithinolytica</name>
    <name type="common">Klebsiella ornithinolytica</name>
    <dbReference type="NCBI Taxonomy" id="54291"/>
    <lineage>
        <taxon>Bacteria</taxon>
        <taxon>Pseudomonadati</taxon>
        <taxon>Pseudomonadota</taxon>
        <taxon>Gammaproteobacteria</taxon>
        <taxon>Enterobacterales</taxon>
        <taxon>Enterobacteriaceae</taxon>
        <taxon>Klebsiella/Raoultella group</taxon>
        <taxon>Raoultella</taxon>
    </lineage>
</organism>
<reference evidence="3 4" key="1">
    <citation type="submission" date="2017-07" db="EMBL/GenBank/DDBJ databases">
        <title>Raoultella ornithinolytica strain HH3 draft genome.</title>
        <authorList>
            <person name="Duceppe M.-O."/>
            <person name="Huang H."/>
            <person name="Phipps-Todd B."/>
        </authorList>
    </citation>
    <scope>NUCLEOTIDE SEQUENCE [LARGE SCALE GENOMIC DNA]</scope>
    <source>
        <strain evidence="3 4">HH3</strain>
    </source>
</reference>
<gene>
    <name evidence="3" type="ORF">CFY86_10285</name>
</gene>
<accession>A0A855F716</accession>
<dbReference type="EMBL" id="NKYI01000017">
    <property type="protein sequence ID" value="PIK84422.1"/>
    <property type="molecule type" value="Genomic_DNA"/>
</dbReference>
<feature type="region of interest" description="Disordered" evidence="1">
    <location>
        <begin position="334"/>
        <end position="378"/>
    </location>
</feature>
<protein>
    <submittedName>
        <fullName evidence="3">Phage tail protein</fullName>
    </submittedName>
</protein>
<dbReference type="AlphaFoldDB" id="A0A855F716"/>
<evidence type="ECO:0000313" key="3">
    <source>
        <dbReference type="EMBL" id="PIK84422.1"/>
    </source>
</evidence>
<dbReference type="RefSeq" id="WP_099843268.1">
    <property type="nucleotide sequence ID" value="NZ_NKYI01000017.1"/>
</dbReference>
<dbReference type="InterPro" id="IPR022225">
    <property type="entry name" value="Phage_tail_fibre_N"/>
</dbReference>
<evidence type="ECO:0000256" key="1">
    <source>
        <dbReference type="SAM" id="MobiDB-lite"/>
    </source>
</evidence>
<comment type="caution">
    <text evidence="3">The sequence shown here is derived from an EMBL/GenBank/DDBJ whole genome shotgun (WGS) entry which is preliminary data.</text>
</comment>
<name>A0A855F716_RAOOR</name>
<dbReference type="Pfam" id="PF12571">
    <property type="entry name" value="Phage_tail_fib"/>
    <property type="match status" value="1"/>
</dbReference>
<evidence type="ECO:0000259" key="2">
    <source>
        <dbReference type="Pfam" id="PF12571"/>
    </source>
</evidence>
<proteinExistence type="predicted"/>
<feature type="domain" description="Phage tail fibre protein N-terminal" evidence="2">
    <location>
        <begin position="6"/>
        <end position="149"/>
    </location>
</feature>
<sequence length="413" mass="43715">MATGLTLTTAGAAEIEAAYQAGEVVHITAVLIGDGGGAILPTDPDDLAAVTALFGQFGRENFDSDSSYEGFISGQIVINCREYPDKTLREVGLVSAKGTLVAYGTYPATYLPAQSDSIIKEIILTLVLTLTHSSNVQLVIDPTLATITQESGDKRYLRRSLNLSDLSDAEKARDNLELGDSATRDVGTTAGTLAAGDDSRMTGALQKDDNLSDLTDKEEARDNLELGDSVTRDVGTTAGTVAAGDDSRITGALQKEQNLSDLSNPSEALKSLGLDSEGAGFKAIVDAIFYVGIVISGEQSPATRFPWQTWADLSETFADRVVRIGSQYGATGGSNNVKIEADNLPPHWHRSGDRSPGAAWDPDATHGTDNQKNGPLALTEGTYTDAAGLKSSTNKEIDVTNEYITLCMWVRTA</sequence>